<dbReference type="PANTHER" id="PTHR43730:SF1">
    <property type="entry name" value="BETA-MANNOSIDASE"/>
    <property type="match status" value="1"/>
</dbReference>
<dbReference type="InterPro" id="IPR006102">
    <property type="entry name" value="Ig-like_GH2"/>
</dbReference>
<keyword evidence="6" id="KW-0964">Secreted</keyword>
<dbReference type="InterPro" id="IPR013783">
    <property type="entry name" value="Ig-like_fold"/>
</dbReference>
<dbReference type="Gene3D" id="2.60.120.260">
    <property type="entry name" value="Galactose-binding domain-like"/>
    <property type="match status" value="1"/>
</dbReference>
<proteinExistence type="inferred from homology"/>
<keyword evidence="8" id="KW-0325">Glycoprotein</keyword>
<dbReference type="SUPFAM" id="SSF51445">
    <property type="entry name" value="(Trans)glycosidases"/>
    <property type="match status" value="1"/>
</dbReference>
<evidence type="ECO:0000256" key="1">
    <source>
        <dbReference type="ARBA" id="ARBA00000829"/>
    </source>
</evidence>
<reference evidence="17 18" key="1">
    <citation type="submission" date="2021-05" db="EMBL/GenBank/DDBJ databases">
        <title>Novel Bacillus species.</title>
        <authorList>
            <person name="Liu G."/>
        </authorList>
    </citation>
    <scope>NUCLEOTIDE SEQUENCE [LARGE SCALE GENOMIC DNA]</scope>
    <source>
        <strain evidence="18">FJAT-49780</strain>
    </source>
</reference>
<evidence type="ECO:0000256" key="10">
    <source>
        <dbReference type="ARBA" id="ARBA00038429"/>
    </source>
</evidence>
<comment type="subcellular location">
    <subcellularLocation>
        <location evidence="2">Secreted</location>
    </subcellularLocation>
</comment>
<dbReference type="InterPro" id="IPR017853">
    <property type="entry name" value="GH"/>
</dbReference>
<dbReference type="SUPFAM" id="SSF49785">
    <property type="entry name" value="Galactose-binding domain-like"/>
    <property type="match status" value="1"/>
</dbReference>
<evidence type="ECO:0000256" key="11">
    <source>
        <dbReference type="ARBA" id="ARBA00041069"/>
    </source>
</evidence>
<gene>
    <name evidence="17" type="ORF">KHA97_10820</name>
</gene>
<comment type="pathway">
    <text evidence="3">Glycan metabolism; N-glycan degradation.</text>
</comment>
<dbReference type="PANTHER" id="PTHR43730">
    <property type="entry name" value="BETA-MANNOSIDASE"/>
    <property type="match status" value="1"/>
</dbReference>
<dbReference type="GO" id="GO:0005975">
    <property type="term" value="P:carbohydrate metabolic process"/>
    <property type="evidence" value="ECO:0007669"/>
    <property type="project" value="InterPro"/>
</dbReference>
<evidence type="ECO:0000313" key="18">
    <source>
        <dbReference type="Proteomes" id="UP000681414"/>
    </source>
</evidence>
<evidence type="ECO:0000259" key="16">
    <source>
        <dbReference type="Pfam" id="PF22666"/>
    </source>
</evidence>
<dbReference type="FunFam" id="3.20.20.80:FF:000050">
    <property type="entry name" value="Beta-mannosidase B"/>
    <property type="match status" value="1"/>
</dbReference>
<feature type="domain" description="Beta-mannosidase-like galactose-binding" evidence="16">
    <location>
        <begin position="10"/>
        <end position="177"/>
    </location>
</feature>
<evidence type="ECO:0000256" key="8">
    <source>
        <dbReference type="ARBA" id="ARBA00023180"/>
    </source>
</evidence>
<dbReference type="Gene3D" id="2.60.40.10">
    <property type="entry name" value="Immunoglobulins"/>
    <property type="match status" value="3"/>
</dbReference>
<name>A0A942TD91_9BACI</name>
<dbReference type="Pfam" id="PF00703">
    <property type="entry name" value="Glyco_hydro_2"/>
    <property type="match status" value="1"/>
</dbReference>
<dbReference type="AlphaFoldDB" id="A0A942TD91"/>
<dbReference type="GO" id="GO:0004567">
    <property type="term" value="F:beta-mannosidase activity"/>
    <property type="evidence" value="ECO:0007669"/>
    <property type="project" value="UniProtKB-EC"/>
</dbReference>
<dbReference type="EMBL" id="JAGYPG010000002">
    <property type="protein sequence ID" value="MBS4195550.1"/>
    <property type="molecule type" value="Genomic_DNA"/>
</dbReference>
<evidence type="ECO:0000259" key="15">
    <source>
        <dbReference type="Pfam" id="PF17786"/>
    </source>
</evidence>
<dbReference type="Proteomes" id="UP000681414">
    <property type="component" value="Unassembled WGS sequence"/>
</dbReference>
<dbReference type="Pfam" id="PF22666">
    <property type="entry name" value="Glyco_hydro_2_N2"/>
    <property type="match status" value="1"/>
</dbReference>
<dbReference type="InterPro" id="IPR041447">
    <property type="entry name" value="Mannosidase_ig"/>
</dbReference>
<dbReference type="Gene3D" id="3.20.20.80">
    <property type="entry name" value="Glycosidases"/>
    <property type="match status" value="1"/>
</dbReference>
<feature type="domain" description="Mannosidase Ig/CBM-like" evidence="15">
    <location>
        <begin position="645"/>
        <end position="733"/>
    </location>
</feature>
<accession>A0A942TD91</accession>
<dbReference type="Pfam" id="PF17786">
    <property type="entry name" value="Mannosidase_ig"/>
    <property type="match status" value="1"/>
</dbReference>
<comment type="subunit">
    <text evidence="4">Homodimer.</text>
</comment>
<keyword evidence="7 17" id="KW-0378">Hydrolase</keyword>
<evidence type="ECO:0000256" key="6">
    <source>
        <dbReference type="ARBA" id="ARBA00022525"/>
    </source>
</evidence>
<keyword evidence="9" id="KW-0326">Glycosidase</keyword>
<dbReference type="InterPro" id="IPR050887">
    <property type="entry name" value="Beta-mannosidase_GH2"/>
</dbReference>
<evidence type="ECO:0000256" key="4">
    <source>
        <dbReference type="ARBA" id="ARBA00011738"/>
    </source>
</evidence>
<evidence type="ECO:0000256" key="12">
    <source>
        <dbReference type="ARBA" id="ARBA00041614"/>
    </source>
</evidence>
<comment type="similarity">
    <text evidence="10">Belongs to the glycosyl hydrolase 2 family. Beta-mannosidase B subfamily.</text>
</comment>
<evidence type="ECO:0000256" key="7">
    <source>
        <dbReference type="ARBA" id="ARBA00022801"/>
    </source>
</evidence>
<feature type="domain" description="Beta-mannosidase Ig-fold" evidence="14">
    <location>
        <begin position="736"/>
        <end position="820"/>
    </location>
</feature>
<evidence type="ECO:0000256" key="5">
    <source>
        <dbReference type="ARBA" id="ARBA00012754"/>
    </source>
</evidence>
<dbReference type="EC" id="3.2.1.25" evidence="5"/>
<protein>
    <recommendedName>
        <fullName evidence="11">Beta-mannosidase B</fullName>
        <ecNumber evidence="5">3.2.1.25</ecNumber>
    </recommendedName>
    <alternativeName>
        <fullName evidence="12">Mannanase B</fullName>
    </alternativeName>
</protein>
<evidence type="ECO:0000259" key="14">
    <source>
        <dbReference type="Pfam" id="PF17753"/>
    </source>
</evidence>
<comment type="catalytic activity">
    <reaction evidence="1">
        <text>Hydrolysis of terminal, non-reducing beta-D-mannose residues in beta-D-mannosides.</text>
        <dbReference type="EC" id="3.2.1.25"/>
    </reaction>
</comment>
<evidence type="ECO:0000259" key="13">
    <source>
        <dbReference type="Pfam" id="PF00703"/>
    </source>
</evidence>
<dbReference type="RefSeq" id="WP_213124761.1">
    <property type="nucleotide sequence ID" value="NZ_JAGYPG010000002.1"/>
</dbReference>
<evidence type="ECO:0000256" key="3">
    <source>
        <dbReference type="ARBA" id="ARBA00004740"/>
    </source>
</evidence>
<evidence type="ECO:0000313" key="17">
    <source>
        <dbReference type="EMBL" id="MBS4195550.1"/>
    </source>
</evidence>
<feature type="domain" description="Glycoside hydrolase family 2 immunoglobulin-like beta-sandwich" evidence="13">
    <location>
        <begin position="188"/>
        <end position="292"/>
    </location>
</feature>
<dbReference type="SUPFAM" id="SSF49303">
    <property type="entry name" value="beta-Galactosidase/glucuronidase domain"/>
    <property type="match status" value="3"/>
</dbReference>
<sequence>MLKVDLNGQWKMQEVGADLSLDVQVPGSVMNDLLQHGKIEDPFYRDNEKIGLEIAENDYVYSRMFSVDEEFLKQDKILLICDGLDTLAEVSINGELVEKTNNMHRIYEMDVKSFLQKGENDITVKFNSPTKYIRALQNEDPLAGVGDAVAGYPYLRKAHYMFGWDWGPQIPDMGIWRNISIQAWSTAKLDDVYMTQVHKENEVQLDVRVKVEELSSHQDVQIEVSLKNPTGEVEVKTISVSASQEIVTFNVENPELWWPNGYGKQPLYEVEVSLLDSKGSKLDTKEYTIGLRTIEVKSVPDEFGRSFEFYVNGLSIFGMGANYIPEDNLLARNSVEKTERLLKDSVEANFNMVRIWGGGHYPEDYFYDLCDRLGLIVWQDFMFACSVYKLTDEFLDTVKKEVADNVKRLRHHASLGIWCGNNETEEGWVHWGWPQDPMRKTDYIKLFEYIIPEMMKELDPQTFYWPSSPTSGGGFDQPRDPNRGDMHYWEVWHGLKPFTEYRKYFFRFCSEFGFQSFPSLKTVDTFTIPEDRNIFSRVMETHQKNAGANGKILFYLSENFLYPKDFDSLLFTSQLLQAEAIKYGVEHWRRNRGRCMGSLYWQLNDCWPVASWSSIDSFGRWKALHYFTKKFYEPILLSIEEEGKTASIHVTNDSLEDIEGRIEWKLRTNTSVILKEGTVTAKVGKLSAENCIELSFEDVLSDENMRNTYLEATLFMDGEVHSNAVVLFVKPKHFEFVDPQITVEVQDEQDQFILSVEAKAGLAKYVELDLVDADCKFSDNYFDLSAGDVKKITVQKASLSREISSEEFKNSLSVRSIYNTY</sequence>
<organism evidence="17 18">
    <name type="scientific">Lederbergia citri</name>
    <dbReference type="NCBI Taxonomy" id="2833580"/>
    <lineage>
        <taxon>Bacteria</taxon>
        <taxon>Bacillati</taxon>
        <taxon>Bacillota</taxon>
        <taxon>Bacilli</taxon>
        <taxon>Bacillales</taxon>
        <taxon>Bacillaceae</taxon>
        <taxon>Lederbergia</taxon>
    </lineage>
</organism>
<dbReference type="GO" id="GO:0005576">
    <property type="term" value="C:extracellular region"/>
    <property type="evidence" value="ECO:0007669"/>
    <property type="project" value="UniProtKB-SubCell"/>
</dbReference>
<dbReference type="InterPro" id="IPR036156">
    <property type="entry name" value="Beta-gal/glucu_dom_sf"/>
</dbReference>
<evidence type="ECO:0000256" key="9">
    <source>
        <dbReference type="ARBA" id="ARBA00023295"/>
    </source>
</evidence>
<evidence type="ECO:0000256" key="2">
    <source>
        <dbReference type="ARBA" id="ARBA00004613"/>
    </source>
</evidence>
<dbReference type="InterPro" id="IPR054593">
    <property type="entry name" value="Beta-mannosidase-like_N2"/>
</dbReference>
<dbReference type="GO" id="GO:0006516">
    <property type="term" value="P:glycoprotein catabolic process"/>
    <property type="evidence" value="ECO:0007669"/>
    <property type="project" value="TreeGrafter"/>
</dbReference>
<keyword evidence="18" id="KW-1185">Reference proteome</keyword>
<dbReference type="InterPro" id="IPR008979">
    <property type="entry name" value="Galactose-bd-like_sf"/>
</dbReference>
<comment type="caution">
    <text evidence="17">The sequence shown here is derived from an EMBL/GenBank/DDBJ whole genome shotgun (WGS) entry which is preliminary data.</text>
</comment>
<dbReference type="InterPro" id="IPR041625">
    <property type="entry name" value="Beta-mannosidase_Ig"/>
</dbReference>
<dbReference type="Pfam" id="PF17753">
    <property type="entry name" value="Ig_mannosidase"/>
    <property type="match status" value="1"/>
</dbReference>